<dbReference type="InterPro" id="IPR027417">
    <property type="entry name" value="P-loop_NTPase"/>
</dbReference>
<dbReference type="Pfam" id="PF13307">
    <property type="entry name" value="Helicase_C_2"/>
    <property type="match status" value="1"/>
</dbReference>
<organism evidence="22 23">
    <name type="scientific">Angomonas deanei</name>
    <dbReference type="NCBI Taxonomy" id="59799"/>
    <lineage>
        <taxon>Eukaryota</taxon>
        <taxon>Discoba</taxon>
        <taxon>Euglenozoa</taxon>
        <taxon>Kinetoplastea</taxon>
        <taxon>Metakinetoplastina</taxon>
        <taxon>Trypanosomatida</taxon>
        <taxon>Trypanosomatidae</taxon>
        <taxon>Strigomonadinae</taxon>
        <taxon>Angomonas</taxon>
    </lineage>
</organism>
<comment type="cofactor">
    <cofactor evidence="1">
        <name>[4Fe-4S] cluster</name>
        <dbReference type="ChEBI" id="CHEBI:49883"/>
    </cofactor>
</comment>
<dbReference type="GO" id="GO:0005524">
    <property type="term" value="F:ATP binding"/>
    <property type="evidence" value="ECO:0007669"/>
    <property type="project" value="UniProtKB-KW"/>
</dbReference>
<keyword evidence="10" id="KW-0067">ATP-binding</keyword>
<dbReference type="GO" id="GO:0045951">
    <property type="term" value="P:positive regulation of mitotic recombination"/>
    <property type="evidence" value="ECO:0007669"/>
    <property type="project" value="TreeGrafter"/>
</dbReference>
<dbReference type="InterPro" id="IPR006555">
    <property type="entry name" value="ATP-dep_Helicase_C"/>
</dbReference>
<dbReference type="FunFam" id="3.40.50.300:FF:000135">
    <property type="entry name" value="DNA repair helicase RAD3, putative"/>
    <property type="match status" value="1"/>
</dbReference>
<dbReference type="Pfam" id="PF06733">
    <property type="entry name" value="DEAD_2"/>
    <property type="match status" value="1"/>
</dbReference>
<evidence type="ECO:0000256" key="14">
    <source>
        <dbReference type="ARBA" id="ARBA00023204"/>
    </source>
</evidence>
<dbReference type="InterPro" id="IPR010614">
    <property type="entry name" value="RAD3-like_helicase_DEAD"/>
</dbReference>
<evidence type="ECO:0000256" key="5">
    <source>
        <dbReference type="ARBA" id="ARBA00022723"/>
    </source>
</evidence>
<dbReference type="EMBL" id="LR877159">
    <property type="protein sequence ID" value="CAD2219714.1"/>
    <property type="molecule type" value="Genomic_DNA"/>
</dbReference>
<dbReference type="SMART" id="SM00487">
    <property type="entry name" value="DEXDc"/>
    <property type="match status" value="1"/>
</dbReference>
<evidence type="ECO:0000256" key="2">
    <source>
        <dbReference type="ARBA" id="ARBA00004123"/>
    </source>
</evidence>
<dbReference type="AlphaFoldDB" id="A0A7G2CLB8"/>
<comment type="catalytic activity">
    <reaction evidence="18">
        <text>ATP + H2O = ADP + phosphate + H(+)</text>
        <dbReference type="Rhea" id="RHEA:13065"/>
        <dbReference type="ChEBI" id="CHEBI:15377"/>
        <dbReference type="ChEBI" id="CHEBI:15378"/>
        <dbReference type="ChEBI" id="CHEBI:30616"/>
        <dbReference type="ChEBI" id="CHEBI:43474"/>
        <dbReference type="ChEBI" id="CHEBI:456216"/>
        <dbReference type="EC" id="5.6.2.3"/>
    </reaction>
</comment>
<dbReference type="InterPro" id="IPR014001">
    <property type="entry name" value="Helicase_ATP-bd"/>
</dbReference>
<dbReference type="GO" id="GO:0006366">
    <property type="term" value="P:transcription by RNA polymerase II"/>
    <property type="evidence" value="ECO:0007669"/>
    <property type="project" value="TreeGrafter"/>
</dbReference>
<dbReference type="PROSITE" id="PS51193">
    <property type="entry name" value="HELICASE_ATP_BIND_2"/>
    <property type="match status" value="1"/>
</dbReference>
<dbReference type="InterPro" id="IPR045028">
    <property type="entry name" value="DinG/Rad3-like"/>
</dbReference>
<keyword evidence="16" id="KW-0539">Nucleus</keyword>
<evidence type="ECO:0000256" key="3">
    <source>
        <dbReference type="ARBA" id="ARBA00009146"/>
    </source>
</evidence>
<dbReference type="InterPro" id="IPR010643">
    <property type="entry name" value="HBB"/>
</dbReference>
<evidence type="ECO:0000256" key="4">
    <source>
        <dbReference type="ARBA" id="ARBA00022485"/>
    </source>
</evidence>
<reference evidence="22 23" key="1">
    <citation type="submission" date="2020-08" db="EMBL/GenBank/DDBJ databases">
        <authorList>
            <person name="Newling K."/>
            <person name="Davey J."/>
            <person name="Forrester S."/>
        </authorList>
    </citation>
    <scope>NUCLEOTIDE SEQUENCE [LARGE SCALE GENOMIC DNA]</scope>
    <source>
        <strain evidence="23">Crithidia deanei Carvalho (ATCC PRA-265)</strain>
    </source>
</reference>
<dbReference type="Pfam" id="PF06777">
    <property type="entry name" value="HBB"/>
    <property type="match status" value="1"/>
</dbReference>
<evidence type="ECO:0000256" key="9">
    <source>
        <dbReference type="ARBA" id="ARBA00022806"/>
    </source>
</evidence>
<comment type="similarity">
    <text evidence="3">Belongs to the helicase family. RAD3/XPD subfamily.</text>
</comment>
<feature type="coiled-coil region" evidence="19">
    <location>
        <begin position="246"/>
        <end position="273"/>
    </location>
</feature>
<dbReference type="CDD" id="cd18788">
    <property type="entry name" value="SF2_C_XPD"/>
    <property type="match status" value="1"/>
</dbReference>
<keyword evidence="11" id="KW-0408">Iron</keyword>
<comment type="subcellular location">
    <subcellularLocation>
        <location evidence="2">Nucleus</location>
    </subcellularLocation>
</comment>
<dbReference type="GO" id="GO:0003684">
    <property type="term" value="F:damaged DNA binding"/>
    <property type="evidence" value="ECO:0007669"/>
    <property type="project" value="TreeGrafter"/>
</dbReference>
<dbReference type="Gene3D" id="3.40.50.300">
    <property type="entry name" value="P-loop containing nucleotide triphosphate hydrolases"/>
    <property type="match status" value="2"/>
</dbReference>
<evidence type="ECO:0000256" key="16">
    <source>
        <dbReference type="ARBA" id="ARBA00023242"/>
    </source>
</evidence>
<evidence type="ECO:0000256" key="1">
    <source>
        <dbReference type="ARBA" id="ARBA00001966"/>
    </source>
</evidence>
<feature type="domain" description="Helicase ATP-binding" evidence="21">
    <location>
        <begin position="7"/>
        <end position="275"/>
    </location>
</feature>
<dbReference type="GO" id="GO:0043139">
    <property type="term" value="F:5'-3' DNA helicase activity"/>
    <property type="evidence" value="ECO:0007669"/>
    <property type="project" value="UniProtKB-EC"/>
</dbReference>
<evidence type="ECO:0000256" key="12">
    <source>
        <dbReference type="ARBA" id="ARBA00023014"/>
    </source>
</evidence>
<evidence type="ECO:0000256" key="18">
    <source>
        <dbReference type="ARBA" id="ARBA00048954"/>
    </source>
</evidence>
<dbReference type="OrthoDB" id="272481at2759"/>
<keyword evidence="15" id="KW-0413">Isomerase</keyword>
<dbReference type="GO" id="GO:0005634">
    <property type="term" value="C:nucleus"/>
    <property type="evidence" value="ECO:0007669"/>
    <property type="project" value="UniProtKB-SubCell"/>
</dbReference>
<dbReference type="FunFam" id="3.40.50.300:FF:000128">
    <property type="entry name" value="Putative DNA repair helicase RAD3"/>
    <property type="match status" value="1"/>
</dbReference>
<dbReference type="SMART" id="SM00491">
    <property type="entry name" value="HELICc2"/>
    <property type="match status" value="1"/>
</dbReference>
<keyword evidence="14" id="KW-0234">DNA repair</keyword>
<keyword evidence="9 22" id="KW-0347">Helicase</keyword>
<dbReference type="GO" id="GO:0051539">
    <property type="term" value="F:4 iron, 4 sulfur cluster binding"/>
    <property type="evidence" value="ECO:0007669"/>
    <property type="project" value="UniProtKB-KW"/>
</dbReference>
<protein>
    <recommendedName>
        <fullName evidence="17">DNA 5'-3' helicase</fullName>
        <ecNumber evidence="17">5.6.2.3</ecNumber>
    </recommendedName>
</protein>
<keyword evidence="13" id="KW-0238">DNA-binding</keyword>
<evidence type="ECO:0000256" key="19">
    <source>
        <dbReference type="SAM" id="Coils"/>
    </source>
</evidence>
<dbReference type="GO" id="GO:0046872">
    <property type="term" value="F:metal ion binding"/>
    <property type="evidence" value="ECO:0007669"/>
    <property type="project" value="UniProtKB-KW"/>
</dbReference>
<keyword evidence="23" id="KW-1185">Reference proteome</keyword>
<dbReference type="Proteomes" id="UP000515908">
    <property type="component" value="Chromosome 15"/>
</dbReference>
<keyword evidence="8" id="KW-0378">Hydrolase</keyword>
<evidence type="ECO:0000256" key="8">
    <source>
        <dbReference type="ARBA" id="ARBA00022801"/>
    </source>
</evidence>
<dbReference type="InterPro" id="IPR001945">
    <property type="entry name" value="RAD3/XPD"/>
</dbReference>
<keyword evidence="4" id="KW-0004">4Fe-4S</keyword>
<proteinExistence type="inferred from homology"/>
<evidence type="ECO:0000256" key="20">
    <source>
        <dbReference type="SAM" id="MobiDB-lite"/>
    </source>
</evidence>
<keyword evidence="7" id="KW-0227">DNA damage</keyword>
<dbReference type="NCBIfam" id="TIGR00604">
    <property type="entry name" value="rad3"/>
    <property type="match status" value="1"/>
</dbReference>
<dbReference type="FunFam" id="3.40.50.300:FF:002858">
    <property type="entry name" value="DNA repair helicase rad3/xp-D, putative"/>
    <property type="match status" value="1"/>
</dbReference>
<dbReference type="InterPro" id="IPR014013">
    <property type="entry name" value="Helic_SF1/SF2_ATP-bd_DinG/Rad3"/>
</dbReference>
<dbReference type="PANTHER" id="PTHR11472:SF1">
    <property type="entry name" value="GENERAL TRANSCRIPTION AND DNA REPAIR FACTOR IIH HELICASE SUBUNIT XPD"/>
    <property type="match status" value="1"/>
</dbReference>
<evidence type="ECO:0000259" key="21">
    <source>
        <dbReference type="PROSITE" id="PS51193"/>
    </source>
</evidence>
<evidence type="ECO:0000256" key="15">
    <source>
        <dbReference type="ARBA" id="ARBA00023235"/>
    </source>
</evidence>
<evidence type="ECO:0000313" key="22">
    <source>
        <dbReference type="EMBL" id="CAD2219714.1"/>
    </source>
</evidence>
<dbReference type="InterPro" id="IPR006554">
    <property type="entry name" value="Helicase-like_DEXD_c2"/>
</dbReference>
<dbReference type="InterPro" id="IPR013020">
    <property type="entry name" value="Rad3/Chl1-like"/>
</dbReference>
<dbReference type="EC" id="5.6.2.3" evidence="17"/>
<dbReference type="SMART" id="SM00488">
    <property type="entry name" value="DEXDc2"/>
    <property type="match status" value="1"/>
</dbReference>
<evidence type="ECO:0000313" key="23">
    <source>
        <dbReference type="Proteomes" id="UP000515908"/>
    </source>
</evidence>
<keyword evidence="5" id="KW-0479">Metal-binding</keyword>
<dbReference type="VEuPathDB" id="TriTrypDB:ADEAN_000722300"/>
<evidence type="ECO:0000256" key="10">
    <source>
        <dbReference type="ARBA" id="ARBA00022840"/>
    </source>
</evidence>
<evidence type="ECO:0000256" key="17">
    <source>
        <dbReference type="ARBA" id="ARBA00044969"/>
    </source>
</evidence>
<dbReference type="PANTHER" id="PTHR11472">
    <property type="entry name" value="DNA REPAIR DEAD HELICASE RAD3/XP-D SUBFAMILY MEMBER"/>
    <property type="match status" value="1"/>
</dbReference>
<gene>
    <name evidence="22" type="ORF">ADEAN_000722300</name>
</gene>
<sequence length="803" mass="90985">MKFYLDEILVVFPYEYIYPEQLEYITELKRGLDSGGHMVLEMPSGTGKTISLLSILVAYLHHHAHENRKVVYCTRTVEEMTKTMGELKKLLAHWEMEGEPLRPLRGICLTAKKNLCIEPGVSSLLDPSDVDTGCRAITAPWQRDSRCQFFDTLEEHSVELPPGVYSPDDLKSFARENGVCPYYLARKALKIADIIVHSYLYIVDPVVSEVTNEYLNENTIVVMDEGHNVDDVCIEAMSLIYTKKDSFDAKENLKDLEKELDHLKSTNRQQLQSEYDRLVNGLALAEMARESDGVRGEGRVRPPEIPQDVAEQAVPGSLRAASHFLSFMQRLIDFTHRIVTRISRTYVADPLTFLTKVREECALEVNHFRYLFERLKILLSTLQITNTAKYRPISLAAHLFTILAVHYTDDRHEKPGFVVVCEAHDPSRPQIPDPVLRCVCVDASLALRPAFSKYKSVILTSGTLSPLDIYPKILGFTPTVSKSFSMTLSRKCIAPVIVTRSSESVSITSEEITSSFKVRNNPVDQAIVSNAYESLLMELSKTVPDGIVCFFTGYQYMSEVLLSWYSSGFLQELAKYKLIFIETQGVEETSVALANYRKACDIGRGAIFMSIARGKIAEGIDFDRHYGRAVIMFGVPFLPPNDEPVKQRMHWMEICLGISESEFRNFDAMRQASQCIGRVLRNKTDYGMMLLVDRRFSLNDKKKKLPPWILQNLKENSNLSVDASIAVARAFFKEMAQPWEHEKDLGTTLLSKSTLAAMGRMKPSSNPALVVRENNEETESFTGPREIITAQREPFAAKRPREE</sequence>
<feature type="region of interest" description="Disordered" evidence="20">
    <location>
        <begin position="764"/>
        <end position="803"/>
    </location>
</feature>
<keyword evidence="6" id="KW-0547">Nucleotide-binding</keyword>
<name>A0A7G2CLB8_9TRYP</name>
<evidence type="ECO:0000256" key="13">
    <source>
        <dbReference type="ARBA" id="ARBA00023125"/>
    </source>
</evidence>
<keyword evidence="12" id="KW-0411">Iron-sulfur</keyword>
<dbReference type="GO" id="GO:0016818">
    <property type="term" value="F:hydrolase activity, acting on acid anhydrides, in phosphorus-containing anhydrides"/>
    <property type="evidence" value="ECO:0007669"/>
    <property type="project" value="InterPro"/>
</dbReference>
<evidence type="ECO:0000256" key="6">
    <source>
        <dbReference type="ARBA" id="ARBA00022741"/>
    </source>
</evidence>
<accession>A0A7G2CLB8</accession>
<evidence type="ECO:0000256" key="7">
    <source>
        <dbReference type="ARBA" id="ARBA00022763"/>
    </source>
</evidence>
<dbReference type="GO" id="GO:0006289">
    <property type="term" value="P:nucleotide-excision repair"/>
    <property type="evidence" value="ECO:0007669"/>
    <property type="project" value="InterPro"/>
</dbReference>
<dbReference type="PRINTS" id="PR00852">
    <property type="entry name" value="XRODRMPGMNTD"/>
</dbReference>
<dbReference type="SUPFAM" id="SSF52540">
    <property type="entry name" value="P-loop containing nucleoside triphosphate hydrolases"/>
    <property type="match status" value="2"/>
</dbReference>
<keyword evidence="19" id="KW-0175">Coiled coil</keyword>
<evidence type="ECO:0000256" key="11">
    <source>
        <dbReference type="ARBA" id="ARBA00023004"/>
    </source>
</evidence>